<dbReference type="Gene3D" id="1.10.510.10">
    <property type="entry name" value="Transferase(Phosphotransferase) domain 1"/>
    <property type="match status" value="1"/>
</dbReference>
<dbReference type="EMBL" id="CAJOBP010002514">
    <property type="protein sequence ID" value="CAF4359091.1"/>
    <property type="molecule type" value="Genomic_DNA"/>
</dbReference>
<dbReference type="EMBL" id="CAJOBR010000479">
    <property type="protein sequence ID" value="CAF4514055.1"/>
    <property type="molecule type" value="Genomic_DNA"/>
</dbReference>
<keyword evidence="14" id="KW-1185">Reference proteome</keyword>
<dbReference type="InterPro" id="IPR017441">
    <property type="entry name" value="Protein_kinase_ATP_BS"/>
</dbReference>
<dbReference type="Pfam" id="PF07714">
    <property type="entry name" value="PK_Tyr_Ser-Thr"/>
    <property type="match status" value="1"/>
</dbReference>
<evidence type="ECO:0000259" key="7">
    <source>
        <dbReference type="PROSITE" id="PS50081"/>
    </source>
</evidence>
<keyword evidence="1" id="KW-0723">Serine/threonine-protein kinase</keyword>
<evidence type="ECO:0000313" key="11">
    <source>
        <dbReference type="EMBL" id="CAF4514055.1"/>
    </source>
</evidence>
<evidence type="ECO:0000313" key="8">
    <source>
        <dbReference type="EMBL" id="CAF4135773.1"/>
    </source>
</evidence>
<keyword evidence="5" id="KW-0175">Coiled coil</keyword>
<dbReference type="InterPro" id="IPR002219">
    <property type="entry name" value="PKC_DAG/PE"/>
</dbReference>
<dbReference type="Gene3D" id="3.30.200.20">
    <property type="entry name" value="Phosphorylase Kinase, domain 1"/>
    <property type="match status" value="1"/>
</dbReference>
<evidence type="ECO:0000256" key="5">
    <source>
        <dbReference type="SAM" id="Coils"/>
    </source>
</evidence>
<dbReference type="InterPro" id="IPR011009">
    <property type="entry name" value="Kinase-like_dom_sf"/>
</dbReference>
<keyword evidence="1" id="KW-0808">Transferase</keyword>
<dbReference type="CDD" id="cd00029">
    <property type="entry name" value="C1"/>
    <property type="match status" value="1"/>
</dbReference>
<dbReference type="InterPro" id="IPR051681">
    <property type="entry name" value="Ser/Thr_Kinases-Pseudokinases"/>
</dbReference>
<dbReference type="PANTHER" id="PTHR44329">
    <property type="entry name" value="SERINE/THREONINE-PROTEIN KINASE TNNI3K-RELATED"/>
    <property type="match status" value="1"/>
</dbReference>
<keyword evidence="1" id="KW-0418">Kinase</keyword>
<dbReference type="Proteomes" id="UP000663838">
    <property type="component" value="Unassembled WGS sequence"/>
</dbReference>
<gene>
    <name evidence="8" type="ORF">HFQ381_LOCUS3407</name>
    <name evidence="11" type="ORF">QYT958_LOCUS5688</name>
    <name evidence="12" type="ORF">TOA249_LOCUS4575</name>
    <name evidence="9" type="ORF">TSG867_LOCUS5431</name>
    <name evidence="10" type="ORF">UJA718_LOCUS16316</name>
</gene>
<dbReference type="GO" id="GO:0004709">
    <property type="term" value="F:MAP kinase kinase kinase activity"/>
    <property type="evidence" value="ECO:0007669"/>
    <property type="project" value="TreeGrafter"/>
</dbReference>
<dbReference type="SUPFAM" id="SSF56112">
    <property type="entry name" value="Protein kinase-like (PK-like)"/>
    <property type="match status" value="1"/>
</dbReference>
<dbReference type="PROSITE" id="PS00107">
    <property type="entry name" value="PROTEIN_KINASE_ATP"/>
    <property type="match status" value="1"/>
</dbReference>
<evidence type="ECO:0000256" key="1">
    <source>
        <dbReference type="ARBA" id="ARBA00022527"/>
    </source>
</evidence>
<evidence type="ECO:0000313" key="13">
    <source>
        <dbReference type="Proteomes" id="UP000663838"/>
    </source>
</evidence>
<dbReference type="Proteomes" id="UP000663848">
    <property type="component" value="Unassembled WGS sequence"/>
</dbReference>
<evidence type="ECO:0000259" key="6">
    <source>
        <dbReference type="PROSITE" id="PS50011"/>
    </source>
</evidence>
<evidence type="ECO:0000256" key="4">
    <source>
        <dbReference type="PROSITE-ProRule" id="PRU10141"/>
    </source>
</evidence>
<dbReference type="AlphaFoldDB" id="A0A820WCY3"/>
<dbReference type="PROSITE" id="PS00108">
    <property type="entry name" value="PROTEIN_KINASE_ST"/>
    <property type="match status" value="1"/>
</dbReference>
<keyword evidence="2 4" id="KW-0547">Nucleotide-binding</keyword>
<reference evidence="12" key="1">
    <citation type="submission" date="2021-02" db="EMBL/GenBank/DDBJ databases">
        <authorList>
            <person name="Nowell W R."/>
        </authorList>
    </citation>
    <scope>NUCLEOTIDE SEQUENCE</scope>
</reference>
<name>A0A820WCY3_9BILA</name>
<dbReference type="EMBL" id="CAJOBO010000124">
    <property type="protein sequence ID" value="CAF4135773.1"/>
    <property type="molecule type" value="Genomic_DNA"/>
</dbReference>
<feature type="binding site" evidence="4">
    <location>
        <position position="556"/>
    </location>
    <ligand>
        <name>ATP</name>
        <dbReference type="ChEBI" id="CHEBI:30616"/>
    </ligand>
</feature>
<keyword evidence="3 4" id="KW-0067">ATP-binding</keyword>
<dbReference type="GO" id="GO:0005524">
    <property type="term" value="F:ATP binding"/>
    <property type="evidence" value="ECO:0007669"/>
    <property type="project" value="UniProtKB-UniRule"/>
</dbReference>
<feature type="coiled-coil region" evidence="5">
    <location>
        <begin position="76"/>
        <end position="139"/>
    </location>
</feature>
<proteinExistence type="predicted"/>
<sequence>MAMVLQATRMTNGNSSTIPMDTCTPLHHQFCSSTSSTPPRSASPINNQEDTFRRMIFDKVEDGKHDADPQKCRQILDDLMKMLKHLTADVNNYNLAFRETRPPFYMQEFQRLTDRIDILTKARDSLTEYLHEVEDSNNECVFAYSSSSMNDVTAITGQLQYSPSEKSPKKHKLSISSVQTNFKDIQINDCSPSNDTQKFYHTYPSTPPIQAQISSQQINYNYQRSRSPSMTPNNFIRVHFPNKHTTALAPRNDETLEVALESRASRHSVTNLREFTPVYMISRQPCAWDITLDRVLETEIELEEKTKFSHSFENIPRARFNIFGVCCVVCQHHIRGTHKRCVSCRNHYHNNCYMKAPICSHPIIEHIKHNGSNRSDIERTIQIKTREQQSRNASSTQLPKAIININSGTGSQKDMSQDAHGLSSAPTISNVGYFSNVIQSATNISSPLSSNSLFQQSSSLSSSSGSPMHHMLQSLLLAVYFTVANGPIITNTEILRPSMTKPSSDGNIDTKKPHKHISDWEIRAEDLLSRGRMVGRGTYGSVYKAEVRLHGLVALKELNFVSPTPSQFQAFRNEVIALKKITHQNTLNFYGYILTPRFAIVTQWCEGSTLYKHIHVLDRHWKINQLIDIARQICQGMSYLHDRGIIHRDLKSSNVFLDMCNEPDDAEVSFRVKIGDFGLAAVKTVLAESVNQQFQPTGSVLWMAPEVIQQKDPNCYSTSADIYAYGCVLFEMFSGKLPHTPISNKEQIMWLVGKGRLKLKVEQCRDDTPTEITNLIRQCTEFDHEKRPNFAPEIDDTLSKFECTFPRLQRSQSEPCLIRTHQDDLLGLSIHFGVPKTPVSVHRRFNAEVS</sequence>
<evidence type="ECO:0000313" key="14">
    <source>
        <dbReference type="Proteomes" id="UP000663873"/>
    </source>
</evidence>
<evidence type="ECO:0000313" key="10">
    <source>
        <dbReference type="EMBL" id="CAF4359091.1"/>
    </source>
</evidence>
<dbReference type="SMART" id="SM00220">
    <property type="entry name" value="S_TKc"/>
    <property type="match status" value="1"/>
</dbReference>
<organism evidence="12 13">
    <name type="scientific">Rotaria socialis</name>
    <dbReference type="NCBI Taxonomy" id="392032"/>
    <lineage>
        <taxon>Eukaryota</taxon>
        <taxon>Metazoa</taxon>
        <taxon>Spiralia</taxon>
        <taxon>Gnathifera</taxon>
        <taxon>Rotifera</taxon>
        <taxon>Eurotatoria</taxon>
        <taxon>Bdelloidea</taxon>
        <taxon>Philodinida</taxon>
        <taxon>Philodinidae</taxon>
        <taxon>Rotaria</taxon>
    </lineage>
</organism>
<comment type="caution">
    <text evidence="12">The sequence shown here is derived from an EMBL/GenBank/DDBJ whole genome shotgun (WGS) entry which is preliminary data.</text>
</comment>
<dbReference type="Proteomes" id="UP000663862">
    <property type="component" value="Unassembled WGS sequence"/>
</dbReference>
<dbReference type="PROSITE" id="PS50081">
    <property type="entry name" value="ZF_DAG_PE_2"/>
    <property type="match status" value="1"/>
</dbReference>
<dbReference type="InterPro" id="IPR001245">
    <property type="entry name" value="Ser-Thr/Tyr_kinase_cat_dom"/>
</dbReference>
<accession>A0A820WCY3</accession>
<evidence type="ECO:0000313" key="9">
    <source>
        <dbReference type="EMBL" id="CAF4287966.1"/>
    </source>
</evidence>
<dbReference type="EMBL" id="CAJOBQ010000189">
    <property type="protein sequence ID" value="CAF4287966.1"/>
    <property type="molecule type" value="Genomic_DNA"/>
</dbReference>
<protein>
    <submittedName>
        <fullName evidence="12">Uncharacterized protein</fullName>
    </submittedName>
</protein>
<dbReference type="Proteomes" id="UP000663851">
    <property type="component" value="Unassembled WGS sequence"/>
</dbReference>
<evidence type="ECO:0000256" key="2">
    <source>
        <dbReference type="ARBA" id="ARBA00022741"/>
    </source>
</evidence>
<evidence type="ECO:0000256" key="3">
    <source>
        <dbReference type="ARBA" id="ARBA00022840"/>
    </source>
</evidence>
<dbReference type="EMBL" id="CAJOBS010000176">
    <property type="protein sequence ID" value="CAF4515192.1"/>
    <property type="molecule type" value="Genomic_DNA"/>
</dbReference>
<dbReference type="PANTHER" id="PTHR44329:SF262">
    <property type="entry name" value="RAF HOMOLOG SERINE_THREONINE-PROTEIN KINASE RAF"/>
    <property type="match status" value="1"/>
</dbReference>
<dbReference type="InterPro" id="IPR008271">
    <property type="entry name" value="Ser/Thr_kinase_AS"/>
</dbReference>
<feature type="domain" description="Phorbol-ester/DAG-type" evidence="7">
    <location>
        <begin position="309"/>
        <end position="359"/>
    </location>
</feature>
<feature type="domain" description="Protein kinase" evidence="6">
    <location>
        <begin position="528"/>
        <end position="801"/>
    </location>
</feature>
<dbReference type="InterPro" id="IPR000719">
    <property type="entry name" value="Prot_kinase_dom"/>
</dbReference>
<evidence type="ECO:0000313" key="12">
    <source>
        <dbReference type="EMBL" id="CAF4515192.1"/>
    </source>
</evidence>
<dbReference type="PROSITE" id="PS50011">
    <property type="entry name" value="PROTEIN_KINASE_DOM"/>
    <property type="match status" value="1"/>
</dbReference>
<dbReference type="Proteomes" id="UP000663873">
    <property type="component" value="Unassembled WGS sequence"/>
</dbReference>